<accession>A0A9Q1UZF9</accession>
<dbReference type="OrthoDB" id="355459at2"/>
<dbReference type="Gene3D" id="1.20.1270.370">
    <property type="match status" value="1"/>
</dbReference>
<keyword evidence="4" id="KW-0408">Iron</keyword>
<dbReference type="Gene3D" id="3.40.50.11890">
    <property type="match status" value="1"/>
</dbReference>
<dbReference type="GO" id="GO:0051536">
    <property type="term" value="F:iron-sulfur cluster binding"/>
    <property type="evidence" value="ECO:0007669"/>
    <property type="project" value="UniProtKB-KW"/>
</dbReference>
<dbReference type="EMBL" id="LGVR01000026">
    <property type="protein sequence ID" value="KOA88628.1"/>
    <property type="molecule type" value="Genomic_DNA"/>
</dbReference>
<comment type="cofactor">
    <cofactor evidence="1">
        <name>[4Fe-4S] cluster</name>
        <dbReference type="ChEBI" id="CHEBI:49883"/>
    </cofactor>
</comment>
<name>A0A9Q1UZF9_CLOBO</name>
<evidence type="ECO:0000256" key="3">
    <source>
        <dbReference type="ARBA" id="ARBA00022723"/>
    </source>
</evidence>
<dbReference type="PANTHER" id="PTHR30548">
    <property type="entry name" value="2-HYDROXYGLUTARYL-COA DEHYDRATASE, D-COMPONENT-RELATED"/>
    <property type="match status" value="1"/>
</dbReference>
<sequence length="377" mass="43142">MNSINKILNDMKEVIENPKITVKDFKKNTGNKVVGCFPVYCPEEIIHAGGMLPIGLWGGQVEIDLAKTQLPAFACSIMQSCLELGLKGAYDDLSAVIIPSLCDTLKCIGENWKAKIPNIKFISLVHPQNRKIEAGVKYLKSEYLNIKKQLETIIEREITEEDLNKSIEIYNEHRMVMREFTKICNEHTDIITPKNRHLVIKSAFFMRKENHTELVKKLINELKNRPITECKNKKVVLTGILAEPNKLLDLIEENNLSVVGDNLAQESRQFRVDVPDGGDALERLAKMWSNIEGCSLAFDPDKKQGDLLMDLVKENHADGVVVCMMKFCDPEEFDYPIYKQQLEKENIPMLYIEIDQQMQNNEQARTRIQAFSEMLNL</sequence>
<evidence type="ECO:0000313" key="7">
    <source>
        <dbReference type="Proteomes" id="UP000037540"/>
    </source>
</evidence>
<dbReference type="GO" id="GO:0016836">
    <property type="term" value="F:hydro-lyase activity"/>
    <property type="evidence" value="ECO:0007669"/>
    <property type="project" value="UniProtKB-ARBA"/>
</dbReference>
<dbReference type="RefSeq" id="WP_013724702.1">
    <property type="nucleotide sequence ID" value="NZ_LGVP01000097.1"/>
</dbReference>
<evidence type="ECO:0000256" key="2">
    <source>
        <dbReference type="ARBA" id="ARBA00005806"/>
    </source>
</evidence>
<dbReference type="InterPro" id="IPR010327">
    <property type="entry name" value="FldB/FldC_alpha/beta"/>
</dbReference>
<dbReference type="Pfam" id="PF06050">
    <property type="entry name" value="HGD-D"/>
    <property type="match status" value="1"/>
</dbReference>
<comment type="similarity">
    <text evidence="2">Belongs to the FldB/FldC dehydratase alpha/beta subunit family.</text>
</comment>
<evidence type="ECO:0000256" key="1">
    <source>
        <dbReference type="ARBA" id="ARBA00001966"/>
    </source>
</evidence>
<dbReference type="Proteomes" id="UP000037540">
    <property type="component" value="Unassembled WGS sequence"/>
</dbReference>
<protein>
    <submittedName>
        <fullName evidence="6">Phenyllactate dehydratase</fullName>
    </submittedName>
</protein>
<evidence type="ECO:0000256" key="4">
    <source>
        <dbReference type="ARBA" id="ARBA00023004"/>
    </source>
</evidence>
<gene>
    <name evidence="6" type="ORF">ADU74_06040</name>
</gene>
<comment type="caution">
    <text evidence="6">The sequence shown here is derived from an EMBL/GenBank/DDBJ whole genome shotgun (WGS) entry which is preliminary data.</text>
</comment>
<evidence type="ECO:0000313" key="6">
    <source>
        <dbReference type="EMBL" id="KOA88628.1"/>
    </source>
</evidence>
<dbReference type="PANTHER" id="PTHR30548:SF5">
    <property type="entry name" value="SUBUNIT OF OXYGEN-SENSITIVE 2-HYDROXYISOCAPROYL-COA DEHYDRATASE"/>
    <property type="match status" value="1"/>
</dbReference>
<reference evidence="6 7" key="1">
    <citation type="submission" date="2015-07" db="EMBL/GenBank/DDBJ databases">
        <title>Draft genome sequences of 17 French Clostridium botulinum group III.</title>
        <authorList>
            <person name="Woudstra C."/>
            <person name="Le Marechal C."/>
            <person name="Souillard R."/>
            <person name="Bayon-Auboyer M.-H."/>
            <person name="Dessouter D."/>
            <person name="Fach P."/>
        </authorList>
    </citation>
    <scope>NUCLEOTIDE SEQUENCE [LARGE SCALE GENOMIC DNA]</scope>
    <source>
        <strain evidence="6 7">12LNRI-CD</strain>
    </source>
</reference>
<dbReference type="Gene3D" id="3.40.50.11900">
    <property type="match status" value="1"/>
</dbReference>
<keyword evidence="3" id="KW-0479">Metal-binding</keyword>
<dbReference type="AlphaFoldDB" id="A0A9Q1UZF9"/>
<organism evidence="6 7">
    <name type="scientific">Clostridium botulinum</name>
    <dbReference type="NCBI Taxonomy" id="1491"/>
    <lineage>
        <taxon>Bacteria</taxon>
        <taxon>Bacillati</taxon>
        <taxon>Bacillota</taxon>
        <taxon>Clostridia</taxon>
        <taxon>Eubacteriales</taxon>
        <taxon>Clostridiaceae</taxon>
        <taxon>Clostridium</taxon>
    </lineage>
</organism>
<dbReference type="GO" id="GO:0046872">
    <property type="term" value="F:metal ion binding"/>
    <property type="evidence" value="ECO:0007669"/>
    <property type="project" value="UniProtKB-KW"/>
</dbReference>
<proteinExistence type="inferred from homology"/>
<evidence type="ECO:0000256" key="5">
    <source>
        <dbReference type="ARBA" id="ARBA00023014"/>
    </source>
</evidence>
<keyword evidence="5" id="KW-0411">Iron-sulfur</keyword>